<gene>
    <name evidence="3" type="ORF">FRD01_07300</name>
</gene>
<dbReference type="InterPro" id="IPR017868">
    <property type="entry name" value="Filamin/ABP280_repeat-like"/>
</dbReference>
<dbReference type="Pfam" id="PF04151">
    <property type="entry name" value="PPC"/>
    <property type="match status" value="3"/>
</dbReference>
<reference evidence="3 4" key="1">
    <citation type="submission" date="2019-08" db="EMBL/GenBank/DDBJ databases">
        <authorList>
            <person name="Liang Q."/>
        </authorList>
    </citation>
    <scope>NUCLEOTIDE SEQUENCE [LARGE SCALE GENOMIC DNA]</scope>
    <source>
        <strain evidence="3 4">V1718</strain>
    </source>
</reference>
<evidence type="ECO:0000259" key="2">
    <source>
        <dbReference type="Pfam" id="PF04151"/>
    </source>
</evidence>
<dbReference type="OrthoDB" id="174027at2"/>
<feature type="domain" description="Peptidase C-terminal archaeal/bacterial" evidence="2">
    <location>
        <begin position="1004"/>
        <end position="1053"/>
    </location>
</feature>
<evidence type="ECO:0000313" key="4">
    <source>
        <dbReference type="Proteomes" id="UP000321595"/>
    </source>
</evidence>
<dbReference type="Gene3D" id="2.60.120.380">
    <property type="match status" value="9"/>
</dbReference>
<accession>A0A5B8XUH5</accession>
<feature type="compositionally biased region" description="Low complexity" evidence="1">
    <location>
        <begin position="1148"/>
        <end position="1157"/>
    </location>
</feature>
<keyword evidence="4" id="KW-1185">Reference proteome</keyword>
<proteinExistence type="predicted"/>
<name>A0A5B8XUH5_9DELT</name>
<evidence type="ECO:0000313" key="3">
    <source>
        <dbReference type="EMBL" id="QED27049.1"/>
    </source>
</evidence>
<dbReference type="Proteomes" id="UP000321595">
    <property type="component" value="Chromosome"/>
</dbReference>
<sequence>MRAHEQINKERNLMTLSKFIRLIGTLSLVALLGACGDSDPDTTCSSASDCPEGFDCTAGACVAPDNSCEASSDCTFGNYCVAGECVDATCAGDDECTDAVCVNNRCREGCSSADDCGEGESCNMLTRLCEASGCTTGSCPQFQTCNTEASPSACEYTGDCNNDSVCIAYAQQLNDGNEYICSAAQQRCIVKPECGDDSDCAIGDICEPRASDGRRVCRRGCRDNDECGLSQICSAEQGYRCVAGCETSADCTGEGQACFNLECVDTCNTRSDCAGINVGYICTGSPRVCQACTDSSQCPASQFCDFTQGNSDDEAQNPSRGLCVNLPPTCPPDVYGNNDDIDNAFEVTTLPFEPADDDEPNFCKEKTNGDWYEFEAQAGDVIEVELNYATAGNLDVALRTVDGVEIASSARPPSEDNGTELIRYGTAVAGTFTVQVRGSIINDSAPYQIRISSTPAPACVADTFEPNNSIAEAAELAAETDVTAQVCGEDPDFYTLDVIDNQIVTIRAAAPARLGDIDLVLRDAAGDIVAQALTGQDVEQIQYVNDVAQVLTLEVRVSTNAGYVDYELEWFQRDNQCSDDFETNDTCGTANVLTAGTYTDLAVCADSDYYAVDLLPLQTVTFRAIYDPAVAAGDLDITLFGPNDCSTFITTETRETIPNSTQVAETITYTANVGGRFNILANLFAGINVPYALEVDIQDGPPCVDDSREPNNSGTEATVIPIADARLGTDNVITGLRVCDTDSDWFAIDLEEGDEIRWDITFDNAQGNLDAFIIAPDQTTVLAAGDSDADTESVTYSVATGEAGTYYLRVEGKDPARNTYWLLTYVNGTGPADPACPDPFENNDSAGDSSPIGTGSYGLLVCTGDDDWFEYDILAGETIQIDLTFPHNQGNIDLFLYGNRSTTSTVAESRSFSDNESVTYTSPRDQTLKWRVTTSTNNVQAPYTMDVTTTPAPGCVDDAFAPNGDSSSAPTIDVPGLYRALSFCEGTEDWFQVQLETEPFEAFLNFTHNVGNLDITVYDSTMTEVGTSTTTSDDESVQFTPAAAGAYFIRVFSPERARVSYDLMLYANGVGPADRVCPDEFENNDTFVTAKALPLGLTENLQLCNGNPTDPDYYSVFVPSGATLDVEVLFAHTNGDINARLYRQNSSSTVVNSSTSQTDNEELTATNSGTGENYIINIYGNGTFRSDYDLEVSLSFTGACPDDTVGAPALADATTAVGVEALDALYLCEGTEDWFQLPASTTELVINLEVNNLLGNVDMEVVDSSGTVVQTSAGDTNLEELSVTGLSSAETYYLRVFPRNGAFFRNEYDLWISANSVEPAIPYCPDPFERNDSISGAATLSNAVVNLIDTNACGPDIDWYAYNVTNANTDYRLRAFFDHVDTEADLAIEVRNAAGTVLMNASANSSTNDEALTFRPTATGTHFIGVSNDAGSTTEVPYYLHVSRDSTWSAAFSCPDDQYEPNNTPAQRATLTQGGVYAMASCPGANNTQDDYFLFRAPEAGTWNLTIMYEATDMTPIVQTIANGTFSDIAFVDNRHEASFVMNANDTVQIYLGNGGTEYGPYILKLEKE</sequence>
<dbReference type="InterPro" id="IPR007280">
    <property type="entry name" value="Peptidase_C_arc/bac"/>
</dbReference>
<dbReference type="KEGG" id="bbae:FRD01_07300"/>
<evidence type="ECO:0000256" key="1">
    <source>
        <dbReference type="SAM" id="MobiDB-lite"/>
    </source>
</evidence>
<dbReference type="PROSITE" id="PS50194">
    <property type="entry name" value="FILAMIN_REPEAT"/>
    <property type="match status" value="1"/>
</dbReference>
<dbReference type="SUPFAM" id="SSF89260">
    <property type="entry name" value="Collagen-binding domain"/>
    <property type="match status" value="1"/>
</dbReference>
<dbReference type="EMBL" id="CP042467">
    <property type="protein sequence ID" value="QED27049.1"/>
    <property type="molecule type" value="Genomic_DNA"/>
</dbReference>
<protein>
    <recommendedName>
        <fullName evidence="2">Peptidase C-terminal archaeal/bacterial domain-containing protein</fullName>
    </recommendedName>
</protein>
<feature type="domain" description="Peptidase C-terminal archaeal/bacterial" evidence="2">
    <location>
        <begin position="742"/>
        <end position="812"/>
    </location>
</feature>
<feature type="region of interest" description="Disordered" evidence="1">
    <location>
        <begin position="1148"/>
        <end position="1167"/>
    </location>
</feature>
<dbReference type="PROSITE" id="PS51257">
    <property type="entry name" value="PROKAR_LIPOPROTEIN"/>
    <property type="match status" value="1"/>
</dbReference>
<feature type="domain" description="Peptidase C-terminal archaeal/bacterial" evidence="2">
    <location>
        <begin position="370"/>
        <end position="438"/>
    </location>
</feature>
<organism evidence="3 4">
    <name type="scientific">Microvenator marinus</name>
    <dbReference type="NCBI Taxonomy" id="2600177"/>
    <lineage>
        <taxon>Bacteria</taxon>
        <taxon>Deltaproteobacteria</taxon>
        <taxon>Bradymonadales</taxon>
        <taxon>Microvenatoraceae</taxon>
        <taxon>Microvenator</taxon>
    </lineage>
</organism>